<dbReference type="InterPro" id="IPR018330">
    <property type="entry name" value="RecT_fam"/>
</dbReference>
<dbReference type="GO" id="GO:0006310">
    <property type="term" value="P:DNA recombination"/>
    <property type="evidence" value="ECO:0007669"/>
    <property type="project" value="InterPro"/>
</dbReference>
<proteinExistence type="predicted"/>
<protein>
    <submittedName>
        <fullName evidence="1">Bet_lambda, phage recombination protein Bet</fullName>
    </submittedName>
</protein>
<organism evidence="1">
    <name type="scientific">uncultured Caudovirales phage</name>
    <dbReference type="NCBI Taxonomy" id="2100421"/>
    <lineage>
        <taxon>Viruses</taxon>
        <taxon>Duplodnaviria</taxon>
        <taxon>Heunggongvirae</taxon>
        <taxon>Uroviricota</taxon>
        <taxon>Caudoviricetes</taxon>
        <taxon>Peduoviridae</taxon>
        <taxon>Maltschvirus</taxon>
        <taxon>Maltschvirus maltsch</taxon>
    </lineage>
</organism>
<evidence type="ECO:0000313" key="1">
    <source>
        <dbReference type="EMBL" id="CAB4141736.1"/>
    </source>
</evidence>
<dbReference type="NCBIfam" id="TIGR01913">
    <property type="entry name" value="bet_lambda"/>
    <property type="match status" value="1"/>
</dbReference>
<reference evidence="1" key="1">
    <citation type="submission" date="2020-04" db="EMBL/GenBank/DDBJ databases">
        <authorList>
            <person name="Chiriac C."/>
            <person name="Salcher M."/>
            <person name="Ghai R."/>
            <person name="Kavagutti S V."/>
        </authorList>
    </citation>
    <scope>NUCLEOTIDE SEQUENCE</scope>
</reference>
<accession>A0A6J5M9N5</accession>
<name>A0A6J5M9N5_9CAUD</name>
<sequence length="238" mass="26970">MNEQQLAKKPQLSYTKDQVELVKSQIAPEATVDELKLFLYQAQRTGLDALSRQIYCIHRNVKTQNGWAKKMTIQTSIDGFRVIAERSGNYGGQSEPIFVEQDGKLISCKVSVFRFHGDSRYEAAVGVAYWDEYCQRTNEGKPMGLWAKMPHTMLSKVAEALALRKAYPQDLSGLYTGDEMAQSDEKPAYIKTHDNLDDLELAIDLCISTNELAELYTLNQELATKDVTKLFTKKKETL</sequence>
<gene>
    <name evidence="1" type="ORF">UFOVP426_31</name>
</gene>
<dbReference type="GO" id="GO:0003677">
    <property type="term" value="F:DNA binding"/>
    <property type="evidence" value="ECO:0007669"/>
    <property type="project" value="InterPro"/>
</dbReference>
<dbReference type="Pfam" id="PF03837">
    <property type="entry name" value="RecT"/>
    <property type="match status" value="1"/>
</dbReference>
<dbReference type="InterPro" id="IPR010183">
    <property type="entry name" value="Phage_lambda_Bet"/>
</dbReference>
<dbReference type="EMBL" id="LR796396">
    <property type="protein sequence ID" value="CAB4141736.1"/>
    <property type="molecule type" value="Genomic_DNA"/>
</dbReference>